<evidence type="ECO:0000313" key="1">
    <source>
        <dbReference type="EMBL" id="NYZ19229.1"/>
    </source>
</evidence>
<dbReference type="EMBL" id="JABFDB010000002">
    <property type="protein sequence ID" value="NYZ19229.1"/>
    <property type="molecule type" value="Genomic_DNA"/>
</dbReference>
<name>A0ABX2T4H8_9PROT</name>
<dbReference type="Proteomes" id="UP000584642">
    <property type="component" value="Unassembled WGS sequence"/>
</dbReference>
<dbReference type="GO" id="GO:0008168">
    <property type="term" value="F:methyltransferase activity"/>
    <property type="evidence" value="ECO:0007669"/>
    <property type="project" value="UniProtKB-KW"/>
</dbReference>
<dbReference type="InterPro" id="IPR029063">
    <property type="entry name" value="SAM-dependent_MTases_sf"/>
</dbReference>
<organism evidence="1 2">
    <name type="scientific">Azospirillum oleiclasticum</name>
    <dbReference type="NCBI Taxonomy" id="2735135"/>
    <lineage>
        <taxon>Bacteria</taxon>
        <taxon>Pseudomonadati</taxon>
        <taxon>Pseudomonadota</taxon>
        <taxon>Alphaproteobacteria</taxon>
        <taxon>Rhodospirillales</taxon>
        <taxon>Azospirillaceae</taxon>
        <taxon>Azospirillum</taxon>
    </lineage>
</organism>
<dbReference type="RefSeq" id="WP_180281000.1">
    <property type="nucleotide sequence ID" value="NZ_JABFDB010000002.1"/>
</dbReference>
<gene>
    <name evidence="1" type="ORF">HND93_05850</name>
</gene>
<protein>
    <submittedName>
        <fullName evidence="1">Class I SAM-dependent methyltransferase</fullName>
    </submittedName>
</protein>
<dbReference type="Pfam" id="PF13578">
    <property type="entry name" value="Methyltransf_24"/>
    <property type="match status" value="1"/>
</dbReference>
<accession>A0ABX2T4H8</accession>
<dbReference type="Gene3D" id="3.40.50.150">
    <property type="entry name" value="Vaccinia Virus protein VP39"/>
    <property type="match status" value="1"/>
</dbReference>
<keyword evidence="1" id="KW-0489">Methyltransferase</keyword>
<keyword evidence="1" id="KW-0808">Transferase</keyword>
<sequence length="241" mass="27670">MLLASLTRNDLLTMLPPGGEVAEIGVAKGEFSRLILDVVNPHKLHLIDPWEHQNRDDYLDDPNNVSETGHTQRYNKILLNFSAEIAAGKICVHRAYSSDAVGRFSDKQLDWVYIDGIHTYEGAYRDLCDYSPKIKENGFIIGHDYTNNMTATHWGFGVVEAVNRFVVEHNWTFLLLTWENYPTYVLTRDPGCYEARLLLTKLFKIAPYIVDLKDFPGGCTFTHPAYRIDDQYYVIPTFSRD</sequence>
<keyword evidence="2" id="KW-1185">Reference proteome</keyword>
<evidence type="ECO:0000313" key="2">
    <source>
        <dbReference type="Proteomes" id="UP000584642"/>
    </source>
</evidence>
<comment type="caution">
    <text evidence="1">The sequence shown here is derived from an EMBL/GenBank/DDBJ whole genome shotgun (WGS) entry which is preliminary data.</text>
</comment>
<dbReference type="SUPFAM" id="SSF53335">
    <property type="entry name" value="S-adenosyl-L-methionine-dependent methyltransferases"/>
    <property type="match status" value="1"/>
</dbReference>
<dbReference type="GO" id="GO:0032259">
    <property type="term" value="P:methylation"/>
    <property type="evidence" value="ECO:0007669"/>
    <property type="project" value="UniProtKB-KW"/>
</dbReference>
<reference evidence="1 2" key="1">
    <citation type="submission" date="2020-05" db="EMBL/GenBank/DDBJ databases">
        <title>Azospirillum oleiclasticum sp. nov, a nitrogen-fixing and heavy crude oil-emulsifying bacterium isolated from the crude oil of Yumen Oilfield.</title>
        <authorList>
            <person name="Wu D."/>
            <person name="Cai M."/>
            <person name="Zhang X."/>
        </authorList>
    </citation>
    <scope>NUCLEOTIDE SEQUENCE [LARGE SCALE GENOMIC DNA]</scope>
    <source>
        <strain evidence="1 2">ROY-1-1-2</strain>
    </source>
</reference>
<proteinExistence type="predicted"/>